<feature type="compositionally biased region" description="Polar residues" evidence="1">
    <location>
        <begin position="906"/>
        <end position="928"/>
    </location>
</feature>
<dbReference type="EMBL" id="MCGR01000006">
    <property type="protein sequence ID" value="ORY89353.1"/>
    <property type="molecule type" value="Genomic_DNA"/>
</dbReference>
<dbReference type="PANTHER" id="PTHR15696">
    <property type="entry name" value="SMG-7 SUPPRESSOR WITH MORPHOLOGICAL EFFECT ON GENITALIA PROTEIN 7"/>
    <property type="match status" value="1"/>
</dbReference>
<name>A0A1Y2FYZ9_9BASI</name>
<dbReference type="STRING" id="106004.A0A1Y2FYZ9"/>
<dbReference type="Pfam" id="PF10374">
    <property type="entry name" value="EST1"/>
    <property type="match status" value="1"/>
</dbReference>
<dbReference type="SUPFAM" id="SSF48452">
    <property type="entry name" value="TPR-like"/>
    <property type="match status" value="1"/>
</dbReference>
<feature type="compositionally biased region" description="Polar residues" evidence="1">
    <location>
        <begin position="887"/>
        <end position="900"/>
    </location>
</feature>
<feature type="region of interest" description="Disordered" evidence="1">
    <location>
        <begin position="555"/>
        <end position="580"/>
    </location>
</feature>
<dbReference type="InterPro" id="IPR018834">
    <property type="entry name" value="DNA/RNA-bd_Est1-type"/>
</dbReference>
<dbReference type="InterPro" id="IPR011990">
    <property type="entry name" value="TPR-like_helical_dom_sf"/>
</dbReference>
<dbReference type="Pfam" id="PF10373">
    <property type="entry name" value="EST1_DNA_bind"/>
    <property type="match status" value="1"/>
</dbReference>
<feature type="compositionally biased region" description="Low complexity" evidence="1">
    <location>
        <begin position="1010"/>
        <end position="1037"/>
    </location>
</feature>
<accession>A0A1Y2FYZ9</accession>
<dbReference type="Proteomes" id="UP000193467">
    <property type="component" value="Unassembled WGS sequence"/>
</dbReference>
<feature type="region of interest" description="Disordered" evidence="1">
    <location>
        <begin position="74"/>
        <end position="98"/>
    </location>
</feature>
<protein>
    <submittedName>
        <fullName evidence="4">Uncharacterized protein</fullName>
    </submittedName>
</protein>
<evidence type="ECO:0000259" key="2">
    <source>
        <dbReference type="Pfam" id="PF10373"/>
    </source>
</evidence>
<feature type="compositionally biased region" description="Acidic residues" evidence="1">
    <location>
        <begin position="792"/>
        <end position="806"/>
    </location>
</feature>
<dbReference type="InterPro" id="IPR045153">
    <property type="entry name" value="Est1/Ebs1-like"/>
</dbReference>
<feature type="compositionally biased region" description="Basic and acidic residues" evidence="1">
    <location>
        <begin position="555"/>
        <end position="570"/>
    </location>
</feature>
<feature type="compositionally biased region" description="Low complexity" evidence="1">
    <location>
        <begin position="856"/>
        <end position="886"/>
    </location>
</feature>
<keyword evidence="5" id="KW-1185">Reference proteome</keyword>
<feature type="region of interest" description="Disordered" evidence="1">
    <location>
        <begin position="255"/>
        <end position="286"/>
    </location>
</feature>
<dbReference type="OrthoDB" id="69928at2759"/>
<evidence type="ECO:0000313" key="4">
    <source>
        <dbReference type="EMBL" id="ORY89353.1"/>
    </source>
</evidence>
<dbReference type="InterPro" id="IPR019458">
    <property type="entry name" value="Est1-like_N"/>
</dbReference>
<dbReference type="Gene3D" id="1.25.40.10">
    <property type="entry name" value="Tetratricopeptide repeat domain"/>
    <property type="match status" value="1"/>
</dbReference>
<feature type="domain" description="Telomerase activating protein Est1-like N-terminal" evidence="3">
    <location>
        <begin position="109"/>
        <end position="254"/>
    </location>
</feature>
<comment type="caution">
    <text evidence="4">The sequence shown here is derived from an EMBL/GenBank/DDBJ whole genome shotgun (WGS) entry which is preliminary data.</text>
</comment>
<evidence type="ECO:0000313" key="5">
    <source>
        <dbReference type="Proteomes" id="UP000193467"/>
    </source>
</evidence>
<feature type="compositionally biased region" description="Low complexity" evidence="1">
    <location>
        <begin position="957"/>
        <end position="968"/>
    </location>
</feature>
<proteinExistence type="predicted"/>
<sequence length="1074" mass="114619">MNPRGPPPVQLEGRAALRKDLPSTSSIIRDAKGLALELRGMLKRKDPWDREVEFQREALRKAYLQIIFSPPHASASSSASLPPTSTSSNPLKATTSSTSAHHAARSLDALGLLWLETTHALIHLYRSKLTEMDKTIAESPQAHRRGPRGGGLGGAMPPPGPTARRRLIHSFRTFLGQEEDFYRVLLGRLAASLYPSDLVGLRTLGVVVDYGGEEEEEVQRTDEERKSLRSKAVPLAHKALICFGDLARYRELYNEANGGGGKKEGGGGGGGRRGKGKTESATAGGERKVKNWSRAAECYHQARLLLPDNGNPSNQLAVLSQYASDPLSSTYHYYRALSVRSPFPTARTNLEITYTKAVNRWFADESAAQLGEGDEGARFRVAFVALQGLYFVKTRLPDIAALSQHTQDLFKTAVENRLLTSDTIVKAVVTSLCALWNARVFRSGKKTTSSSSRVAAAASSTASLTTTSINLEPHILLHVLSFYRILLSIGSSETNELLASNDASPSTDPIPLAQNISAVLRRTLPALRILSKWIMGQLEYITRVEARVEAKERKITAKGSQRESLEHEAQDPTAAADESMDLSSVSSAHLAQELEAFWSAFADFGNSMMLAFPLEELPSAVEGGVWLEEDVDLLGFAPLRRGMKEGVGAADAVGQGGEIARVGKDVHPNEEQLMRIQELQVDAALIAEAESALITIEHGAFVFSPRGDDPSPESLEAREVALAAERIAAAFPTTGGGAGLLEQVDEGVFEEEEEEEEVDGAGEMGWEGAEEIEDDPVDLAMRIGEVGKMEMDDEDLEGDEDDDEDEHIVYQSRSASQTGFPGAPASLPRSNFFPPPANSPSRPTSDHLLHHVLGVPTSAASPPSAFAQSSLLPGSPPIGSGAGRSIWSDSPQLQQPSFVTRGSFESLPNMTHQAFQPQATSNSPNAGSSAWARPSPFDGSIANNPLPPAGSNVARHPSFSSGGLSPLGPGQPGSPPLEPLSLFGNFSPFASPSRSAALPLPVPSHNAATSTPSQHPHAASPATAATLLSDLSPSAAAFVSKSPQKPPGLPLSPAGAPPNSSTRNVGRQRQHGFG</sequence>
<feature type="region of interest" description="Disordered" evidence="1">
    <location>
        <begin position="792"/>
        <end position="1074"/>
    </location>
</feature>
<dbReference type="AlphaFoldDB" id="A0A1Y2FYZ9"/>
<dbReference type="PANTHER" id="PTHR15696:SF36">
    <property type="entry name" value="NONSENSE-MEDIATED MRNA DECAY FACTOR"/>
    <property type="match status" value="1"/>
</dbReference>
<gene>
    <name evidence="4" type="ORF">BCR35DRAFT_300502</name>
</gene>
<evidence type="ECO:0000256" key="1">
    <source>
        <dbReference type="SAM" id="MobiDB-lite"/>
    </source>
</evidence>
<feature type="compositionally biased region" description="Low complexity" evidence="1">
    <location>
        <begin position="1051"/>
        <end position="1060"/>
    </location>
</feature>
<feature type="compositionally biased region" description="Low complexity" evidence="1">
    <location>
        <begin position="979"/>
        <end position="999"/>
    </location>
</feature>
<organism evidence="4 5">
    <name type="scientific">Leucosporidium creatinivorum</name>
    <dbReference type="NCBI Taxonomy" id="106004"/>
    <lineage>
        <taxon>Eukaryota</taxon>
        <taxon>Fungi</taxon>
        <taxon>Dikarya</taxon>
        <taxon>Basidiomycota</taxon>
        <taxon>Pucciniomycotina</taxon>
        <taxon>Microbotryomycetes</taxon>
        <taxon>Leucosporidiales</taxon>
        <taxon>Leucosporidium</taxon>
    </lineage>
</organism>
<feature type="domain" description="DNA/RNA-binding" evidence="2">
    <location>
        <begin position="295"/>
        <end position="641"/>
    </location>
</feature>
<reference evidence="4 5" key="1">
    <citation type="submission" date="2016-07" db="EMBL/GenBank/DDBJ databases">
        <title>Pervasive Adenine N6-methylation of Active Genes in Fungi.</title>
        <authorList>
            <consortium name="DOE Joint Genome Institute"/>
            <person name="Mondo S.J."/>
            <person name="Dannebaum R.O."/>
            <person name="Kuo R.C."/>
            <person name="Labutti K."/>
            <person name="Haridas S."/>
            <person name="Kuo A."/>
            <person name="Salamov A."/>
            <person name="Ahrendt S.R."/>
            <person name="Lipzen A."/>
            <person name="Sullivan W."/>
            <person name="Andreopoulos W.B."/>
            <person name="Clum A."/>
            <person name="Lindquist E."/>
            <person name="Daum C."/>
            <person name="Ramamoorthy G.K."/>
            <person name="Gryganskyi A."/>
            <person name="Culley D."/>
            <person name="Magnuson J.K."/>
            <person name="James T.Y."/>
            <person name="O'Malley M.A."/>
            <person name="Stajich J.E."/>
            <person name="Spatafora J.W."/>
            <person name="Visel A."/>
            <person name="Grigoriev I.V."/>
        </authorList>
    </citation>
    <scope>NUCLEOTIDE SEQUENCE [LARGE SCALE GENOMIC DNA]</scope>
    <source>
        <strain evidence="4 5">62-1032</strain>
    </source>
</reference>
<feature type="region of interest" description="Disordered" evidence="1">
    <location>
        <begin position="136"/>
        <end position="163"/>
    </location>
</feature>
<dbReference type="InParanoid" id="A0A1Y2FYZ9"/>
<evidence type="ECO:0000259" key="3">
    <source>
        <dbReference type="Pfam" id="PF10374"/>
    </source>
</evidence>